<dbReference type="EMBL" id="JBJQOH010000002">
    <property type="protein sequence ID" value="KAL3697549.1"/>
    <property type="molecule type" value="Genomic_DNA"/>
</dbReference>
<keyword evidence="12" id="KW-1185">Reference proteome</keyword>
<comment type="similarity">
    <text evidence="8">Belongs to the CFAP43 family.</text>
</comment>
<evidence type="ECO:0000256" key="6">
    <source>
        <dbReference type="ARBA" id="ARBA00023212"/>
    </source>
</evidence>
<dbReference type="Proteomes" id="UP001633002">
    <property type="component" value="Unassembled WGS sequence"/>
</dbReference>
<keyword evidence="4" id="KW-0677">Repeat</keyword>
<evidence type="ECO:0000256" key="8">
    <source>
        <dbReference type="ARBA" id="ARBA00023605"/>
    </source>
</evidence>
<dbReference type="AlphaFoldDB" id="A0ABD3I7J9"/>
<feature type="region of interest" description="Disordered" evidence="10">
    <location>
        <begin position="218"/>
        <end position="264"/>
    </location>
</feature>
<evidence type="ECO:0000256" key="5">
    <source>
        <dbReference type="ARBA" id="ARBA00023054"/>
    </source>
</evidence>
<evidence type="ECO:0000313" key="12">
    <source>
        <dbReference type="Proteomes" id="UP001633002"/>
    </source>
</evidence>
<protein>
    <recommendedName>
        <fullName evidence="9">Cilia- and flagella-associated protein 43</fullName>
    </recommendedName>
</protein>
<comment type="caution">
    <text evidence="11">The sequence shown here is derived from an EMBL/GenBank/DDBJ whole genome shotgun (WGS) entry which is preliminary data.</text>
</comment>
<keyword evidence="7" id="KW-0966">Cell projection</keyword>
<name>A0ABD3I7J9_9MARC</name>
<evidence type="ECO:0000256" key="10">
    <source>
        <dbReference type="SAM" id="MobiDB-lite"/>
    </source>
</evidence>
<dbReference type="InterPro" id="IPR015943">
    <property type="entry name" value="WD40/YVTN_repeat-like_dom_sf"/>
</dbReference>
<dbReference type="Gene3D" id="2.130.10.10">
    <property type="entry name" value="YVTN repeat-like/Quinoprotein amine dehydrogenase"/>
    <property type="match status" value="1"/>
</dbReference>
<feature type="region of interest" description="Disordered" evidence="10">
    <location>
        <begin position="136"/>
        <end position="176"/>
    </location>
</feature>
<keyword evidence="3" id="KW-0853">WD repeat</keyword>
<feature type="compositionally biased region" description="Basic and acidic residues" evidence="10">
    <location>
        <begin position="245"/>
        <end position="264"/>
    </location>
</feature>
<feature type="compositionally biased region" description="Basic and acidic residues" evidence="10">
    <location>
        <begin position="148"/>
        <end position="176"/>
    </location>
</feature>
<gene>
    <name evidence="11" type="ORF">R1sor_011625</name>
</gene>
<reference evidence="11 12" key="1">
    <citation type="submission" date="2024-09" db="EMBL/GenBank/DDBJ databases">
        <title>Chromosome-scale assembly of Riccia sorocarpa.</title>
        <authorList>
            <person name="Paukszto L."/>
        </authorList>
    </citation>
    <scope>NUCLEOTIDE SEQUENCE [LARGE SCALE GENOMIC DNA]</scope>
    <source>
        <strain evidence="11">LP-2024</strain>
        <tissue evidence="11">Aerial parts of the thallus</tissue>
    </source>
</reference>
<keyword evidence="5" id="KW-0175">Coiled coil</keyword>
<proteinExistence type="inferred from homology"/>
<dbReference type="InterPro" id="IPR036322">
    <property type="entry name" value="WD40_repeat_dom_sf"/>
</dbReference>
<dbReference type="PANTHER" id="PTHR14885:SF1">
    <property type="entry name" value="CILIA- AND FLAGELLA-ASSOCIATED PROTEIN 43"/>
    <property type="match status" value="1"/>
</dbReference>
<evidence type="ECO:0000313" key="11">
    <source>
        <dbReference type="EMBL" id="KAL3697549.1"/>
    </source>
</evidence>
<keyword evidence="6" id="KW-0206">Cytoskeleton</keyword>
<evidence type="ECO:0000256" key="9">
    <source>
        <dbReference type="ARBA" id="ARBA00023662"/>
    </source>
</evidence>
<organism evidence="11 12">
    <name type="scientific">Riccia sorocarpa</name>
    <dbReference type="NCBI Taxonomy" id="122646"/>
    <lineage>
        <taxon>Eukaryota</taxon>
        <taxon>Viridiplantae</taxon>
        <taxon>Streptophyta</taxon>
        <taxon>Embryophyta</taxon>
        <taxon>Marchantiophyta</taxon>
        <taxon>Marchantiopsida</taxon>
        <taxon>Marchantiidae</taxon>
        <taxon>Marchantiales</taxon>
        <taxon>Ricciaceae</taxon>
        <taxon>Riccia</taxon>
    </lineage>
</organism>
<dbReference type="SUPFAM" id="SSF50978">
    <property type="entry name" value="WD40 repeat-like"/>
    <property type="match status" value="1"/>
</dbReference>
<evidence type="ECO:0000256" key="7">
    <source>
        <dbReference type="ARBA" id="ARBA00023273"/>
    </source>
</evidence>
<dbReference type="GO" id="GO:0005930">
    <property type="term" value="C:axoneme"/>
    <property type="evidence" value="ECO:0007669"/>
    <property type="project" value="UniProtKB-SubCell"/>
</dbReference>
<sequence>MIISPNRPYTREFMLKILWNIDREQRTVTVTKLIEGQTGWSAMSASFSPVSADRVCVCGNGNPTPYGHITEASMYLSAPATITTRHTCLSIRFRVSFTGKPLVAGTCVPQSHTWATHSDIIYVGCREGELLTFTVKPPDPPKIAASPAKEKESKGRKADKEKEKEQKERDENEDVKAKEPEWRCLIVLDDPGGPVTHMCARDGHLVVVGDGGHMRWVTVPKEPVEKKKKEGGKKSRKRRKKGKREGKDDKAKADDSQDVRSDDSSLEKEALVVCELSLNVPEVRSMEYGAPNGLIATVRVNQQILEPQLSASSTDLLPTLTSMKRGAEIEWESEHREAPSWRSDVSGSRFSLLDYKGAKFMVTAGKDTTVRVWTSDRGKEVSCTYLKAAQTCMLASQKNSYICTFYLVLVTRGEDGAIQIRTQVFDFRQAQ</sequence>
<evidence type="ECO:0000256" key="4">
    <source>
        <dbReference type="ARBA" id="ARBA00022737"/>
    </source>
</evidence>
<evidence type="ECO:0000256" key="1">
    <source>
        <dbReference type="ARBA" id="ARBA00004430"/>
    </source>
</evidence>
<comment type="subcellular location">
    <subcellularLocation>
        <location evidence="1">Cytoplasm</location>
        <location evidence="1">Cytoskeleton</location>
        <location evidence="1">Cilium axoneme</location>
    </subcellularLocation>
</comment>
<evidence type="ECO:0000256" key="2">
    <source>
        <dbReference type="ARBA" id="ARBA00022490"/>
    </source>
</evidence>
<accession>A0ABD3I7J9</accession>
<feature type="compositionally biased region" description="Basic residues" evidence="10">
    <location>
        <begin position="229"/>
        <end position="244"/>
    </location>
</feature>
<keyword evidence="2" id="KW-0963">Cytoplasm</keyword>
<evidence type="ECO:0000256" key="3">
    <source>
        <dbReference type="ARBA" id="ARBA00022574"/>
    </source>
</evidence>
<dbReference type="PANTHER" id="PTHR14885">
    <property type="entry name" value="CILIA- AND FLAGELLA-ASSOCIATED PROTEIN 43-RELATED"/>
    <property type="match status" value="1"/>
</dbReference>